<sequence length="213" mass="23760">QLALRCVSAPFGKPFSYKKVSNHTLAVFIGGHNWKNDKASTYFVRVKHIIMHPDFPEFNLTKGFDFALLKLQRAVERSQQVSFACLPKAGFKFGRGNVCHIAGWGLIPNPPKKLSQTQAEVLMEKPARIALTSNCQYHHPEVEEDKHVCVRQDSGTSCAGDGGGALNCVTMEGIWLLYGVATYVDRVCDKKHFVTVSTSSALTWIKETIQKYN</sequence>
<protein>
    <submittedName>
        <fullName evidence="2">Chymotrypsin-like elastase family member 2A</fullName>
    </submittedName>
</protein>
<dbReference type="SMART" id="SM00020">
    <property type="entry name" value="Tryp_SPc"/>
    <property type="match status" value="1"/>
</dbReference>
<organism evidence="2">
    <name type="scientific">Schistocephalus solidus</name>
    <name type="common">Tapeworm</name>
    <dbReference type="NCBI Taxonomy" id="70667"/>
    <lineage>
        <taxon>Eukaryota</taxon>
        <taxon>Metazoa</taxon>
        <taxon>Spiralia</taxon>
        <taxon>Lophotrochozoa</taxon>
        <taxon>Platyhelminthes</taxon>
        <taxon>Cestoda</taxon>
        <taxon>Eucestoda</taxon>
        <taxon>Diphyllobothriidea</taxon>
        <taxon>Diphyllobothriidae</taxon>
        <taxon>Schistocephalus</taxon>
    </lineage>
</organism>
<dbReference type="InterPro" id="IPR009003">
    <property type="entry name" value="Peptidase_S1_PA"/>
</dbReference>
<dbReference type="Pfam" id="PF00089">
    <property type="entry name" value="Trypsin"/>
    <property type="match status" value="1"/>
</dbReference>
<dbReference type="EMBL" id="GEEE01015365">
    <property type="protein sequence ID" value="JAP47860.1"/>
    <property type="molecule type" value="Transcribed_RNA"/>
</dbReference>
<dbReference type="GO" id="GO:0006508">
    <property type="term" value="P:proteolysis"/>
    <property type="evidence" value="ECO:0007669"/>
    <property type="project" value="InterPro"/>
</dbReference>
<dbReference type="PANTHER" id="PTHR24257">
    <property type="entry name" value="CHYMOTRYPSIN-LIKE ELASTASE FAMILY MEMBER"/>
    <property type="match status" value="1"/>
</dbReference>
<dbReference type="InterPro" id="IPR001254">
    <property type="entry name" value="Trypsin_dom"/>
</dbReference>
<dbReference type="GO" id="GO:0004252">
    <property type="term" value="F:serine-type endopeptidase activity"/>
    <property type="evidence" value="ECO:0007669"/>
    <property type="project" value="InterPro"/>
</dbReference>
<feature type="non-terminal residue" evidence="2">
    <location>
        <position position="1"/>
    </location>
</feature>
<evidence type="ECO:0000313" key="2">
    <source>
        <dbReference type="EMBL" id="JAP47860.1"/>
    </source>
</evidence>
<gene>
    <name evidence="2" type="primary">CEL2A</name>
    <name evidence="2" type="ORF">TR128116</name>
</gene>
<name>A0A0X3P929_SCHSO</name>
<proteinExistence type="predicted"/>
<dbReference type="InterPro" id="IPR050850">
    <property type="entry name" value="Peptidase_S1_Elastase_sf"/>
</dbReference>
<dbReference type="InterPro" id="IPR043504">
    <property type="entry name" value="Peptidase_S1_PA_chymotrypsin"/>
</dbReference>
<accession>A0A0X3P929</accession>
<dbReference type="GO" id="GO:0005615">
    <property type="term" value="C:extracellular space"/>
    <property type="evidence" value="ECO:0007669"/>
    <property type="project" value="TreeGrafter"/>
</dbReference>
<dbReference type="Gene3D" id="2.40.10.10">
    <property type="entry name" value="Trypsin-like serine proteases"/>
    <property type="match status" value="2"/>
</dbReference>
<feature type="domain" description="Peptidase S1" evidence="1">
    <location>
        <begin position="1"/>
        <end position="210"/>
    </location>
</feature>
<dbReference type="AlphaFoldDB" id="A0A0X3P929"/>
<evidence type="ECO:0000259" key="1">
    <source>
        <dbReference type="PROSITE" id="PS50240"/>
    </source>
</evidence>
<dbReference type="PANTHER" id="PTHR24257:SF17">
    <property type="match status" value="1"/>
</dbReference>
<dbReference type="SUPFAM" id="SSF50494">
    <property type="entry name" value="Trypsin-like serine proteases"/>
    <property type="match status" value="1"/>
</dbReference>
<reference evidence="2" key="1">
    <citation type="submission" date="2016-01" db="EMBL/GenBank/DDBJ databases">
        <title>Reference transcriptome for the parasite Schistocephalus solidus: insights into the molecular evolution of parasitism.</title>
        <authorList>
            <person name="Hebert F.O."/>
            <person name="Grambauer S."/>
            <person name="Barber I."/>
            <person name="Landry C.R."/>
            <person name="Aubin-Horth N."/>
        </authorList>
    </citation>
    <scope>NUCLEOTIDE SEQUENCE</scope>
</reference>
<dbReference type="PROSITE" id="PS50240">
    <property type="entry name" value="TRYPSIN_DOM"/>
    <property type="match status" value="1"/>
</dbReference>